<keyword evidence="1" id="KW-0472">Membrane</keyword>
<dbReference type="EMBL" id="NOXV01000049">
    <property type="protein sequence ID" value="OYQ49178.1"/>
    <property type="molecule type" value="Genomic_DNA"/>
</dbReference>
<feature type="transmembrane region" description="Helical" evidence="1">
    <location>
        <begin position="88"/>
        <end position="113"/>
    </location>
</feature>
<dbReference type="RefSeq" id="WP_094411507.1">
    <property type="nucleotide sequence ID" value="NZ_NOXV01000049.1"/>
</dbReference>
<sequence length="235" mass="26475">MKTSMLLKISTSLLLFAEALSVTIPVIILGNYFNFPDILREPASKAFELFKMNQNEIQAGYYIFLISSLLYIPLSYQLSQWFKSERKILSQALQGLGIATTVFQSIGFIRWIFTMPFLTEMYFGNTSSKETAALLYETLNRYAGMSIGEHLGFIAMGSWTIILAALIIKQNTIKKWLGYAGLFIGILLLFSVIEHFGGKQAPIFGALNFIANSLWTFWIVAIAINILLIKPTLKN</sequence>
<feature type="transmembrane region" description="Helical" evidence="1">
    <location>
        <begin position="59"/>
        <end position="76"/>
    </location>
</feature>
<organism evidence="2 3">
    <name type="scientific">Flavobacterium cyanobacteriorum</name>
    <dbReference type="NCBI Taxonomy" id="2022802"/>
    <lineage>
        <taxon>Bacteria</taxon>
        <taxon>Pseudomonadati</taxon>
        <taxon>Bacteroidota</taxon>
        <taxon>Flavobacteriia</taxon>
        <taxon>Flavobacteriales</taxon>
        <taxon>Flavobacteriaceae</taxon>
        <taxon>Flavobacterium</taxon>
    </lineage>
</organism>
<gene>
    <name evidence="2" type="ORF">CHU92_00450</name>
</gene>
<keyword evidence="1" id="KW-1133">Transmembrane helix</keyword>
<dbReference type="Proteomes" id="UP000216605">
    <property type="component" value="Unassembled WGS sequence"/>
</dbReference>
<reference evidence="2 3" key="1">
    <citation type="submission" date="2017-07" db="EMBL/GenBank/DDBJ databases">
        <title>Flavobacterium cyanobacteriorum sp. nov., isolated from cyanobacterial aggregates in a eutrophic lake.</title>
        <authorList>
            <person name="Cai H."/>
        </authorList>
    </citation>
    <scope>NUCLEOTIDE SEQUENCE [LARGE SCALE GENOMIC DNA]</scope>
    <source>
        <strain evidence="2 3">TH021</strain>
    </source>
</reference>
<dbReference type="OrthoDB" id="1163320at2"/>
<feature type="transmembrane region" description="Helical" evidence="1">
    <location>
        <begin position="176"/>
        <end position="197"/>
    </location>
</feature>
<dbReference type="AlphaFoldDB" id="A0A256A5Y3"/>
<feature type="transmembrane region" description="Helical" evidence="1">
    <location>
        <begin position="209"/>
        <end position="229"/>
    </location>
</feature>
<feature type="transmembrane region" description="Helical" evidence="1">
    <location>
        <begin position="150"/>
        <end position="169"/>
    </location>
</feature>
<evidence type="ECO:0000256" key="1">
    <source>
        <dbReference type="SAM" id="Phobius"/>
    </source>
</evidence>
<comment type="caution">
    <text evidence="2">The sequence shown here is derived from an EMBL/GenBank/DDBJ whole genome shotgun (WGS) entry which is preliminary data.</text>
</comment>
<dbReference type="Pfam" id="PF14329">
    <property type="entry name" value="DUF4386"/>
    <property type="match status" value="1"/>
</dbReference>
<protein>
    <recommendedName>
        <fullName evidence="4">DUF4386 domain-containing protein</fullName>
    </recommendedName>
</protein>
<evidence type="ECO:0008006" key="4">
    <source>
        <dbReference type="Google" id="ProtNLM"/>
    </source>
</evidence>
<name>A0A256A5Y3_9FLAO</name>
<dbReference type="InterPro" id="IPR025495">
    <property type="entry name" value="DUF4386"/>
</dbReference>
<proteinExistence type="predicted"/>
<accession>A0A256A5Y3</accession>
<evidence type="ECO:0000313" key="2">
    <source>
        <dbReference type="EMBL" id="OYQ49178.1"/>
    </source>
</evidence>
<keyword evidence="1" id="KW-0812">Transmembrane</keyword>
<evidence type="ECO:0000313" key="3">
    <source>
        <dbReference type="Proteomes" id="UP000216605"/>
    </source>
</evidence>
<keyword evidence="3" id="KW-1185">Reference proteome</keyword>